<organism evidence="3">
    <name type="scientific">uncultured alpha proteobacterium EB080_L06A09</name>
    <dbReference type="NCBI Taxonomy" id="710794"/>
    <lineage>
        <taxon>Bacteria</taxon>
        <taxon>Pseudomonadati</taxon>
        <taxon>Pseudomonadota</taxon>
        <taxon>Alphaproteobacteria</taxon>
        <taxon>environmental samples</taxon>
    </lineage>
</organism>
<name>E0Y0C7_9PROT</name>
<evidence type="ECO:0000256" key="1">
    <source>
        <dbReference type="SAM" id="Coils"/>
    </source>
</evidence>
<reference evidence="3" key="1">
    <citation type="journal article" date="2011" name="Environ. Microbiol.">
        <title>Time-series analyses of Monterey Bay coastal microbial picoplankton using a 'genome proxy' microarray.</title>
        <authorList>
            <person name="Rich V.I."/>
            <person name="Pham V.D."/>
            <person name="Eppley J."/>
            <person name="Shi Y."/>
            <person name="DeLong E.F."/>
        </authorList>
    </citation>
    <scope>NUCLEOTIDE SEQUENCE</scope>
</reference>
<protein>
    <submittedName>
        <fullName evidence="3">Uncharacterized protein</fullName>
    </submittedName>
</protein>
<keyword evidence="2" id="KW-1133">Transmembrane helix</keyword>
<keyword evidence="1" id="KW-0175">Coiled coil</keyword>
<keyword evidence="2" id="KW-0472">Membrane</keyword>
<dbReference type="AlphaFoldDB" id="E0Y0C7"/>
<proteinExistence type="predicted"/>
<sequence length="98" mass="11069">MNSDELIGVLALAFFLSFILGWVLRWGYSGFNKINASDMGEIDDLTNRLYEMEHAKDAAESQLKEREWELTNKISQLEAELSAAMEGLGAARREAEKN</sequence>
<evidence type="ECO:0000313" key="3">
    <source>
        <dbReference type="EMBL" id="ADI20118.1"/>
    </source>
</evidence>
<feature type="coiled-coil region" evidence="1">
    <location>
        <begin position="42"/>
        <end position="94"/>
    </location>
</feature>
<evidence type="ECO:0000256" key="2">
    <source>
        <dbReference type="SAM" id="Phobius"/>
    </source>
</evidence>
<keyword evidence="2" id="KW-0812">Transmembrane</keyword>
<accession>E0Y0C7</accession>
<dbReference type="EMBL" id="GU474938">
    <property type="protein sequence ID" value="ADI20118.1"/>
    <property type="molecule type" value="Genomic_DNA"/>
</dbReference>
<feature type="transmembrane region" description="Helical" evidence="2">
    <location>
        <begin position="6"/>
        <end position="24"/>
    </location>
</feature>